<comment type="caution">
    <text evidence="1">The sequence shown here is derived from an EMBL/GenBank/DDBJ whole genome shotgun (WGS) entry which is preliminary data.</text>
</comment>
<organism evidence="1 2">
    <name type="scientific">Streptomyces johnsoniae</name>
    <dbReference type="NCBI Taxonomy" id="3075532"/>
    <lineage>
        <taxon>Bacteria</taxon>
        <taxon>Bacillati</taxon>
        <taxon>Actinomycetota</taxon>
        <taxon>Actinomycetes</taxon>
        <taxon>Kitasatosporales</taxon>
        <taxon>Streptomycetaceae</taxon>
        <taxon>Streptomyces</taxon>
    </lineage>
</organism>
<sequence>MEYDLTPGADAETTLAAFLARAEADPTVLGVVLSGSRAHDGMPTVRSDFDVHVVTGDEGPSAFDALDGYRSDQLDLVVLKLAEFRRRGLPGDPQSWSRYAYVHARVLADRLGGGIADILDRKRTLTAAEAAEQAAGYLDAYINQVYRSLKSHRDGRGALAHFDAAESVPFALEVLFALHGRVRPYNKFLEWELSRRPLGRGWAAERLLPRLRRILADGDPAAQRGLFADVERAARAGGHGGVLDSWGIDLEFLRP</sequence>
<evidence type="ECO:0000313" key="2">
    <source>
        <dbReference type="Proteomes" id="UP001183615"/>
    </source>
</evidence>
<reference evidence="2" key="1">
    <citation type="submission" date="2023-07" db="EMBL/GenBank/DDBJ databases">
        <title>30 novel species of actinomycetes from the DSMZ collection.</title>
        <authorList>
            <person name="Nouioui I."/>
        </authorList>
    </citation>
    <scope>NUCLEOTIDE SEQUENCE [LARGE SCALE GENOMIC DNA]</scope>
    <source>
        <strain evidence="2">DSM 41886</strain>
    </source>
</reference>
<evidence type="ECO:0008006" key="3">
    <source>
        <dbReference type="Google" id="ProtNLM"/>
    </source>
</evidence>
<dbReference type="RefSeq" id="WP_311619968.1">
    <property type="nucleotide sequence ID" value="NZ_JAVREV010000015.1"/>
</dbReference>
<evidence type="ECO:0000313" key="1">
    <source>
        <dbReference type="EMBL" id="MDT0445795.1"/>
    </source>
</evidence>
<dbReference type="Proteomes" id="UP001183615">
    <property type="component" value="Unassembled WGS sequence"/>
</dbReference>
<protein>
    <recommendedName>
        <fullName evidence="3">Polymerase nucleotidyl transferase domain-containing protein</fullName>
    </recommendedName>
</protein>
<gene>
    <name evidence="1" type="ORF">RM779_24820</name>
</gene>
<keyword evidence="2" id="KW-1185">Reference proteome</keyword>
<proteinExistence type="predicted"/>
<accession>A0ABU2SA25</accession>
<name>A0ABU2SA25_9ACTN</name>
<dbReference type="EMBL" id="JAVREV010000015">
    <property type="protein sequence ID" value="MDT0445795.1"/>
    <property type="molecule type" value="Genomic_DNA"/>
</dbReference>